<dbReference type="InterPro" id="IPR010662">
    <property type="entry name" value="RBBP9/YdeN"/>
</dbReference>
<organism evidence="1 2">
    <name type="scientific">Candidatus Kaiserbacteria bacterium CG10_big_fil_rev_8_21_14_0_10_56_12</name>
    <dbReference type="NCBI Taxonomy" id="1974611"/>
    <lineage>
        <taxon>Bacteria</taxon>
        <taxon>Candidatus Kaiseribacteriota</taxon>
    </lineage>
</organism>
<dbReference type="InterPro" id="IPR029058">
    <property type="entry name" value="AB_hydrolase_fold"/>
</dbReference>
<dbReference type="EMBL" id="PFBL01000021">
    <property type="protein sequence ID" value="PIR83064.1"/>
    <property type="molecule type" value="Genomic_DNA"/>
</dbReference>
<gene>
    <name evidence="1" type="ORF">COU19_02770</name>
</gene>
<dbReference type="PANTHER" id="PTHR15394:SF3">
    <property type="entry name" value="SERINE HYDROLASE RBBP9"/>
    <property type="match status" value="1"/>
</dbReference>
<comment type="caution">
    <text evidence="1">The sequence shown here is derived from an EMBL/GenBank/DDBJ whole genome shotgun (WGS) entry which is preliminary data.</text>
</comment>
<dbReference type="AlphaFoldDB" id="A0A2H0U9H0"/>
<dbReference type="Pfam" id="PF06821">
    <property type="entry name" value="Ser_hydrolase"/>
    <property type="match status" value="1"/>
</dbReference>
<evidence type="ECO:0000313" key="2">
    <source>
        <dbReference type="Proteomes" id="UP000230179"/>
    </source>
</evidence>
<name>A0A2H0U9H0_9BACT</name>
<dbReference type="Proteomes" id="UP000230179">
    <property type="component" value="Unassembled WGS sequence"/>
</dbReference>
<dbReference type="Gene3D" id="3.40.50.1820">
    <property type="entry name" value="alpha/beta hydrolase"/>
    <property type="match status" value="1"/>
</dbReference>
<sequence length="192" mass="21060">MKKAILVHGWDGTPETGWFPWLAKELEGKGFEVVAPQLPESGAPRIEKWVPTLASCAGTVDEHTYFVGHSLGCQTIARYLETLPNGVTVGGVVYVAGFFKRLTNLEGPEAEALAEPWLQYPPNLTSVKAHSPKTIAFFSDDDPWVPLDNTNDFAERLDSEIIIKHGMSHFNEGAGYLELPIVLDAVLKLAQS</sequence>
<dbReference type="PANTHER" id="PTHR15394">
    <property type="entry name" value="SERINE HYDROLASE RBBP9"/>
    <property type="match status" value="1"/>
</dbReference>
<protein>
    <submittedName>
        <fullName evidence="1">Serine hydrolase family protein</fullName>
    </submittedName>
</protein>
<keyword evidence="1" id="KW-0378">Hydrolase</keyword>
<accession>A0A2H0U9H0</accession>
<evidence type="ECO:0000313" key="1">
    <source>
        <dbReference type="EMBL" id="PIR83064.1"/>
    </source>
</evidence>
<proteinExistence type="predicted"/>
<dbReference type="SUPFAM" id="SSF53474">
    <property type="entry name" value="alpha/beta-Hydrolases"/>
    <property type="match status" value="1"/>
</dbReference>
<reference evidence="2" key="1">
    <citation type="submission" date="2017-09" db="EMBL/GenBank/DDBJ databases">
        <title>Depth-based differentiation of microbial function through sediment-hosted aquifers and enrichment of novel symbionts in the deep terrestrial subsurface.</title>
        <authorList>
            <person name="Probst A.J."/>
            <person name="Ladd B."/>
            <person name="Jarett J.K."/>
            <person name="Geller-Mcgrath D.E."/>
            <person name="Sieber C.M.K."/>
            <person name="Emerson J.B."/>
            <person name="Anantharaman K."/>
            <person name="Thomas B.C."/>
            <person name="Malmstrom R."/>
            <person name="Stieglmeier M."/>
            <person name="Klingl A."/>
            <person name="Woyke T."/>
            <person name="Ryan C.M."/>
            <person name="Banfield J.F."/>
        </authorList>
    </citation>
    <scope>NUCLEOTIDE SEQUENCE [LARGE SCALE GENOMIC DNA]</scope>
</reference>
<dbReference type="GO" id="GO:0016787">
    <property type="term" value="F:hydrolase activity"/>
    <property type="evidence" value="ECO:0007669"/>
    <property type="project" value="UniProtKB-KW"/>
</dbReference>